<dbReference type="STRING" id="1406858.GCA_000710895_05066"/>
<reference evidence="3 4" key="1">
    <citation type="submission" date="2018-06" db="EMBL/GenBank/DDBJ databases">
        <authorList>
            <consortium name="Pathogen Informatics"/>
            <person name="Doyle S."/>
        </authorList>
    </citation>
    <scope>NUCLEOTIDE SEQUENCE [LARGE SCALE GENOMIC DNA]</scope>
    <source>
        <strain evidence="3 4">NCTC1934</strain>
    </source>
</reference>
<evidence type="ECO:0000256" key="1">
    <source>
        <dbReference type="ARBA" id="ARBA00008814"/>
    </source>
</evidence>
<sequence length="365" mass="38886">MDIVIIDLDTVLAMTSTTRPTRLLSLLGLVGCLVAGLTACGGAADTAETAASGAPRAPGRTSYPLTIENCGVEVTFDQAPTRAASLYQASTEILLSLGLADRMVGTSTWFDPVLPQLAADNATVPRLADNDPSLEAVLATEPDLVTSASAHTFTSAVVAERSRFAQLGIPTYQSPSVCTGATVEGETVTRTEPLGIETLFQEITELARIFDVQERGARLVDELRGRLAAATAKLNATSEPTVAFWFSGIKTPYMAGCCSAPGMYAREVGARNVFADEREDWPEISWEAVVASDPDVLVLADLSRQRIDGDALTTKIEFLESNPATNRMRAVQDKRYVVMTGSELDPGIREIDAIEKLANGLATAR</sequence>
<comment type="similarity">
    <text evidence="1">Belongs to the bacterial solute-binding protein 8 family.</text>
</comment>
<organism evidence="3 4">
    <name type="scientific">Nocardia otitidiscaviarum</name>
    <dbReference type="NCBI Taxonomy" id="1823"/>
    <lineage>
        <taxon>Bacteria</taxon>
        <taxon>Bacillati</taxon>
        <taxon>Actinomycetota</taxon>
        <taxon>Actinomycetes</taxon>
        <taxon>Mycobacteriales</taxon>
        <taxon>Nocardiaceae</taxon>
        <taxon>Nocardia</taxon>
    </lineage>
</organism>
<dbReference type="PANTHER" id="PTHR30535">
    <property type="entry name" value="VITAMIN B12-BINDING PROTEIN"/>
    <property type="match status" value="1"/>
</dbReference>
<keyword evidence="4" id="KW-1185">Reference proteome</keyword>
<dbReference type="AlphaFoldDB" id="A0A378YMC9"/>
<dbReference type="SUPFAM" id="SSF53807">
    <property type="entry name" value="Helical backbone' metal receptor"/>
    <property type="match status" value="1"/>
</dbReference>
<evidence type="ECO:0000313" key="3">
    <source>
        <dbReference type="EMBL" id="SUA77938.1"/>
    </source>
</evidence>
<gene>
    <name evidence="3" type="ORF">NCTC1934_03250</name>
</gene>
<feature type="domain" description="Fe/B12 periplasmic-binding" evidence="2">
    <location>
        <begin position="82"/>
        <end position="365"/>
    </location>
</feature>
<proteinExistence type="inferred from homology"/>
<dbReference type="EMBL" id="UGRY01000002">
    <property type="protein sequence ID" value="SUA77938.1"/>
    <property type="molecule type" value="Genomic_DNA"/>
</dbReference>
<protein>
    <submittedName>
        <fullName evidence="3">Corrinoid ABC transporter substrate-binding protein</fullName>
    </submittedName>
</protein>
<dbReference type="Proteomes" id="UP000255467">
    <property type="component" value="Unassembled WGS sequence"/>
</dbReference>
<dbReference type="PROSITE" id="PS50983">
    <property type="entry name" value="FE_B12_PBP"/>
    <property type="match status" value="1"/>
</dbReference>
<name>A0A378YMC9_9NOCA</name>
<dbReference type="InterPro" id="IPR050902">
    <property type="entry name" value="ABC_Transporter_SBP"/>
</dbReference>
<evidence type="ECO:0000313" key="4">
    <source>
        <dbReference type="Proteomes" id="UP000255467"/>
    </source>
</evidence>
<dbReference type="Gene3D" id="3.40.50.1980">
    <property type="entry name" value="Nitrogenase molybdenum iron protein domain"/>
    <property type="match status" value="2"/>
</dbReference>
<accession>A0A378YMC9</accession>
<dbReference type="InterPro" id="IPR002491">
    <property type="entry name" value="ABC_transptr_periplasmic_BD"/>
</dbReference>
<dbReference type="PANTHER" id="PTHR30535:SF7">
    <property type="entry name" value="IRON(III) DICITRATE-BINDING PROTEIN"/>
    <property type="match status" value="1"/>
</dbReference>
<dbReference type="Pfam" id="PF01497">
    <property type="entry name" value="Peripla_BP_2"/>
    <property type="match status" value="1"/>
</dbReference>
<evidence type="ECO:0000259" key="2">
    <source>
        <dbReference type="PROSITE" id="PS50983"/>
    </source>
</evidence>